<evidence type="ECO:0000256" key="2">
    <source>
        <dbReference type="ARBA" id="ARBA00022722"/>
    </source>
</evidence>
<dbReference type="InterPro" id="IPR036691">
    <property type="entry name" value="Endo/exonu/phosph_ase_sf"/>
</dbReference>
<dbReference type="InterPro" id="IPR016202">
    <property type="entry name" value="DNase_I"/>
</dbReference>
<keyword evidence="8" id="KW-1185">Reference proteome</keyword>
<name>A0ABP0F8P3_CLALP</name>
<evidence type="ECO:0000256" key="4">
    <source>
        <dbReference type="PIRNR" id="PIRNR000988"/>
    </source>
</evidence>
<gene>
    <name evidence="7" type="ORF">CVLEPA_LOCUS4445</name>
</gene>
<feature type="domain" description="Endonuclease/exonuclease/phosphatase" evidence="6">
    <location>
        <begin position="31"/>
        <end position="196"/>
    </location>
</feature>
<dbReference type="CDD" id="cd10282">
    <property type="entry name" value="DNase1"/>
    <property type="match status" value="1"/>
</dbReference>
<accession>A0ABP0F8P3</accession>
<reference evidence="7 8" key="1">
    <citation type="submission" date="2024-02" db="EMBL/GenBank/DDBJ databases">
        <authorList>
            <person name="Daric V."/>
            <person name="Darras S."/>
        </authorList>
    </citation>
    <scope>NUCLEOTIDE SEQUENCE [LARGE SCALE GENOMIC DNA]</scope>
</reference>
<keyword evidence="3 4" id="KW-0378">Hydrolase</keyword>
<dbReference type="InterPro" id="IPR005135">
    <property type="entry name" value="Endo/exonuclease/phosphatase"/>
</dbReference>
<dbReference type="Proteomes" id="UP001642483">
    <property type="component" value="Unassembled WGS sequence"/>
</dbReference>
<keyword evidence="4" id="KW-0255">Endonuclease</keyword>
<dbReference type="EMBL" id="CAWYQH010000013">
    <property type="protein sequence ID" value="CAK8674779.1"/>
    <property type="molecule type" value="Genomic_DNA"/>
</dbReference>
<dbReference type="Gene3D" id="3.60.10.10">
    <property type="entry name" value="Endonuclease/exonuclease/phosphatase"/>
    <property type="match status" value="1"/>
</dbReference>
<comment type="caution">
    <text evidence="7">The sequence shown here is derived from an EMBL/GenBank/DDBJ whole genome shotgun (WGS) entry which is preliminary data.</text>
</comment>
<keyword evidence="5" id="KW-0732">Signal</keyword>
<dbReference type="PRINTS" id="PR00130">
    <property type="entry name" value="DNASEI"/>
</dbReference>
<dbReference type="Pfam" id="PF03372">
    <property type="entry name" value="Exo_endo_phos"/>
    <property type="match status" value="1"/>
</dbReference>
<dbReference type="PANTHER" id="PTHR11371">
    <property type="entry name" value="DEOXYRIBONUCLEASE"/>
    <property type="match status" value="1"/>
</dbReference>
<evidence type="ECO:0000313" key="8">
    <source>
        <dbReference type="Proteomes" id="UP001642483"/>
    </source>
</evidence>
<dbReference type="PIRSF" id="PIRSF000988">
    <property type="entry name" value="DNase_I_euk"/>
    <property type="match status" value="1"/>
</dbReference>
<sequence>MRCLILLIIVLFFVELVSSEGAGESLLVGAFNVQIFGKSKIKKDDVIGVLTKVLSRYDLVLVQEIRDSSETSFPELVNQLNSEYDDLYEYEMSERVGRTSSKEQYGFIYRKDKLEVKSMYQVADELDLFEREPFIVRFGRIDNAGLLSEFTFIALHAKPDDAIAEMNNLVEVYDEARRHYGPDAIIAGDLNADCSYVCESCWNEVQLRKDPRFRWIISDDADTSVSRNSCAYDRIILAGEELQKNGYCSNVFRYGEEYKLEEELVADVSDHFPVEFTIN</sequence>
<dbReference type="SMART" id="SM00476">
    <property type="entry name" value="DNaseIc"/>
    <property type="match status" value="1"/>
</dbReference>
<evidence type="ECO:0000256" key="5">
    <source>
        <dbReference type="SAM" id="SignalP"/>
    </source>
</evidence>
<evidence type="ECO:0000256" key="3">
    <source>
        <dbReference type="ARBA" id="ARBA00022801"/>
    </source>
</evidence>
<dbReference type="PANTHER" id="PTHR11371:SF33">
    <property type="entry name" value="ENDONUCLEASE_EXONUCLEASE_PHOSPHATASE DOMAIN-CONTAINING PROTEIN"/>
    <property type="match status" value="1"/>
</dbReference>
<proteinExistence type="inferred from homology"/>
<feature type="chain" id="PRO_5045709656" description="Deoxyribonuclease" evidence="5">
    <location>
        <begin position="20"/>
        <end position="279"/>
    </location>
</feature>
<evidence type="ECO:0000259" key="6">
    <source>
        <dbReference type="Pfam" id="PF03372"/>
    </source>
</evidence>
<protein>
    <recommendedName>
        <fullName evidence="4">Deoxyribonuclease</fullName>
    </recommendedName>
</protein>
<evidence type="ECO:0000256" key="1">
    <source>
        <dbReference type="ARBA" id="ARBA00007359"/>
    </source>
</evidence>
<keyword evidence="2 4" id="KW-0540">Nuclease</keyword>
<organism evidence="7 8">
    <name type="scientific">Clavelina lepadiformis</name>
    <name type="common">Light-bulb sea squirt</name>
    <name type="synonym">Ascidia lepadiformis</name>
    <dbReference type="NCBI Taxonomy" id="159417"/>
    <lineage>
        <taxon>Eukaryota</taxon>
        <taxon>Metazoa</taxon>
        <taxon>Chordata</taxon>
        <taxon>Tunicata</taxon>
        <taxon>Ascidiacea</taxon>
        <taxon>Aplousobranchia</taxon>
        <taxon>Clavelinidae</taxon>
        <taxon>Clavelina</taxon>
    </lineage>
</organism>
<dbReference type="SUPFAM" id="SSF56219">
    <property type="entry name" value="DNase I-like"/>
    <property type="match status" value="1"/>
</dbReference>
<comment type="similarity">
    <text evidence="1 4">Belongs to the DNase I family.</text>
</comment>
<evidence type="ECO:0000313" key="7">
    <source>
        <dbReference type="EMBL" id="CAK8674779.1"/>
    </source>
</evidence>
<feature type="signal peptide" evidence="5">
    <location>
        <begin position="1"/>
        <end position="19"/>
    </location>
</feature>